<evidence type="ECO:0000256" key="1">
    <source>
        <dbReference type="ARBA" id="ARBA00022598"/>
    </source>
</evidence>
<keyword evidence="6" id="KW-0342">GTP-binding</keyword>
<organism evidence="9 10">
    <name type="scientific">Limibacillus halophilus</name>
    <dbReference type="NCBI Taxonomy" id="1579333"/>
    <lineage>
        <taxon>Bacteria</taxon>
        <taxon>Pseudomonadati</taxon>
        <taxon>Pseudomonadota</taxon>
        <taxon>Alphaproteobacteria</taxon>
        <taxon>Rhodospirillales</taxon>
        <taxon>Rhodovibrionaceae</taxon>
        <taxon>Limibacillus</taxon>
    </lineage>
</organism>
<dbReference type="Gene3D" id="3.30.1330.100">
    <property type="entry name" value="CofE-like"/>
    <property type="match status" value="1"/>
</dbReference>
<keyword evidence="10" id="KW-1185">Reference proteome</keyword>
<dbReference type="Pfam" id="PF01996">
    <property type="entry name" value="F420_ligase"/>
    <property type="match status" value="1"/>
</dbReference>
<keyword evidence="1 9" id="KW-0436">Ligase</keyword>
<keyword evidence="4" id="KW-0460">Magnesium</keyword>
<evidence type="ECO:0000256" key="3">
    <source>
        <dbReference type="ARBA" id="ARBA00022741"/>
    </source>
</evidence>
<dbReference type="PANTHER" id="PTHR47917:SF1">
    <property type="entry name" value="COENZYME F420:L-GLUTAMATE LIGASE"/>
    <property type="match status" value="1"/>
</dbReference>
<dbReference type="NCBIfam" id="TIGR01916">
    <property type="entry name" value="F420_cofE"/>
    <property type="match status" value="1"/>
</dbReference>
<dbReference type="InterPro" id="IPR008225">
    <property type="entry name" value="F420-0_g-glutamyl_ligase"/>
</dbReference>
<dbReference type="GO" id="GO:0046872">
    <property type="term" value="F:metal ion binding"/>
    <property type="evidence" value="ECO:0007669"/>
    <property type="project" value="UniProtKB-KW"/>
</dbReference>
<sequence>MGPAAVTLSAIGGIPIVEPGDDIAALLIAGLNHNGITLQDNDVLVVAQKIISKAEGRFVDLRAVEPSPQARDYADRAGKDPRVVELILAESTEVLRCVPGVIIVAHRLGHVAANAGIDQSNVQKADGKEPVLLLPVDPDDSASRLKQALDRHFGVRVAVIINDSVGRAWRLGTVGMALGVAGLPALVDKVNQPDLFGRKLESTQIGFADELAAAASLVMGQADEGQPAVLLRGVIWDQTSSSSRALLRPVNADLFR</sequence>
<reference evidence="9 10" key="1">
    <citation type="submission" date="2020-08" db="EMBL/GenBank/DDBJ databases">
        <title>Genomic Encyclopedia of Type Strains, Phase III (KMG-III): the genomes of soil and plant-associated and newly described type strains.</title>
        <authorList>
            <person name="Whitman W."/>
        </authorList>
    </citation>
    <scope>NUCLEOTIDE SEQUENCE [LARGE SCALE GENOMIC DNA]</scope>
    <source>
        <strain evidence="9 10">CECT 8803</strain>
    </source>
</reference>
<keyword evidence="5" id="KW-0630">Potassium</keyword>
<dbReference type="GO" id="GO:0005525">
    <property type="term" value="F:GTP binding"/>
    <property type="evidence" value="ECO:0007669"/>
    <property type="project" value="UniProtKB-KW"/>
</dbReference>
<dbReference type="SUPFAM" id="SSF144010">
    <property type="entry name" value="CofE-like"/>
    <property type="match status" value="1"/>
</dbReference>
<dbReference type="PANTHER" id="PTHR47917">
    <property type="match status" value="1"/>
</dbReference>
<feature type="domain" description="Coenzyme F420:L-glutamate ligase-like" evidence="8">
    <location>
        <begin position="14"/>
        <end position="233"/>
    </location>
</feature>
<keyword evidence="3" id="KW-0547">Nucleotide-binding</keyword>
<evidence type="ECO:0000256" key="2">
    <source>
        <dbReference type="ARBA" id="ARBA00022723"/>
    </source>
</evidence>
<dbReference type="GO" id="GO:0052618">
    <property type="term" value="F:coenzyme F420-0:L-glutamate ligase activity"/>
    <property type="evidence" value="ECO:0007669"/>
    <property type="project" value="UniProtKB-EC"/>
</dbReference>
<dbReference type="RefSeq" id="WP_183415052.1">
    <property type="nucleotide sequence ID" value="NZ_JACHXA010000001.1"/>
</dbReference>
<dbReference type="Proteomes" id="UP000581135">
    <property type="component" value="Unassembled WGS sequence"/>
</dbReference>
<evidence type="ECO:0000259" key="8">
    <source>
        <dbReference type="Pfam" id="PF01996"/>
    </source>
</evidence>
<protein>
    <submittedName>
        <fullName evidence="9">Coenzyme F420-0:L-glutamate ligase/coenzyme F420-1:gamma-L-glutamate ligase</fullName>
        <ecNumber evidence="9">6.3.2.31</ecNumber>
        <ecNumber evidence="9">6.3.2.34</ecNumber>
    </submittedName>
</protein>
<dbReference type="InterPro" id="IPR002847">
    <property type="entry name" value="F420-0_gamma-glut_ligase-dom"/>
</dbReference>
<evidence type="ECO:0000256" key="4">
    <source>
        <dbReference type="ARBA" id="ARBA00022842"/>
    </source>
</evidence>
<comment type="caution">
    <text evidence="9">The sequence shown here is derived from an EMBL/GenBank/DDBJ whole genome shotgun (WGS) entry which is preliminary data.</text>
</comment>
<dbReference type="EMBL" id="JACHXA010000001">
    <property type="protein sequence ID" value="MBB3064254.1"/>
    <property type="molecule type" value="Genomic_DNA"/>
</dbReference>
<dbReference type="GO" id="GO:0052619">
    <property type="term" value="F:coenzyme F420-1:gamma-L-glutamate ligase activity"/>
    <property type="evidence" value="ECO:0007669"/>
    <property type="project" value="UniProtKB-EC"/>
</dbReference>
<dbReference type="Gene3D" id="3.90.1660.10">
    <property type="entry name" value="CofE-like domain"/>
    <property type="match status" value="1"/>
</dbReference>
<gene>
    <name evidence="9" type="ORF">FHR98_000519</name>
</gene>
<evidence type="ECO:0000256" key="5">
    <source>
        <dbReference type="ARBA" id="ARBA00022958"/>
    </source>
</evidence>
<name>A0A839SR08_9PROT</name>
<evidence type="ECO:0000256" key="7">
    <source>
        <dbReference type="ARBA" id="ARBA00023211"/>
    </source>
</evidence>
<dbReference type="AlphaFoldDB" id="A0A839SR08"/>
<accession>A0A839SR08</accession>
<evidence type="ECO:0000313" key="10">
    <source>
        <dbReference type="Proteomes" id="UP000581135"/>
    </source>
</evidence>
<proteinExistence type="predicted"/>
<dbReference type="EC" id="6.3.2.34" evidence="9"/>
<keyword evidence="2" id="KW-0479">Metal-binding</keyword>
<keyword evidence="7" id="KW-0464">Manganese</keyword>
<evidence type="ECO:0000256" key="6">
    <source>
        <dbReference type="ARBA" id="ARBA00023134"/>
    </source>
</evidence>
<dbReference type="EC" id="6.3.2.31" evidence="9"/>
<evidence type="ECO:0000313" key="9">
    <source>
        <dbReference type="EMBL" id="MBB3064254.1"/>
    </source>
</evidence>